<name>A0A0P1A7L1_PLAHL</name>
<reference evidence="2" key="1">
    <citation type="submission" date="2014-09" db="EMBL/GenBank/DDBJ databases">
        <authorList>
            <person name="Sharma Rahul"/>
            <person name="Thines Marco"/>
        </authorList>
    </citation>
    <scope>NUCLEOTIDE SEQUENCE [LARGE SCALE GENOMIC DNA]</scope>
</reference>
<proteinExistence type="predicted"/>
<organism evidence="1 2">
    <name type="scientific">Plasmopara halstedii</name>
    <name type="common">Downy mildew of sunflower</name>
    <dbReference type="NCBI Taxonomy" id="4781"/>
    <lineage>
        <taxon>Eukaryota</taxon>
        <taxon>Sar</taxon>
        <taxon>Stramenopiles</taxon>
        <taxon>Oomycota</taxon>
        <taxon>Peronosporomycetes</taxon>
        <taxon>Peronosporales</taxon>
        <taxon>Peronosporaceae</taxon>
        <taxon>Plasmopara</taxon>
    </lineage>
</organism>
<dbReference type="RefSeq" id="XP_024572987.1">
    <property type="nucleotide sequence ID" value="XM_024721852.1"/>
</dbReference>
<evidence type="ECO:0000313" key="2">
    <source>
        <dbReference type="Proteomes" id="UP000054928"/>
    </source>
</evidence>
<dbReference type="Proteomes" id="UP000054928">
    <property type="component" value="Unassembled WGS sequence"/>
</dbReference>
<sequence length="62" mass="7181">MRACLSAKAFSVNEAGDWYLIRMSRSNVFAEWAELLRNQPKVNFPSRAVQNKRFLSAQEVTF</sequence>
<dbReference type="EMBL" id="CCYD01000207">
    <property type="protein sequence ID" value="CEG36618.1"/>
    <property type="molecule type" value="Genomic_DNA"/>
</dbReference>
<evidence type="ECO:0000313" key="1">
    <source>
        <dbReference type="EMBL" id="CEG36618.1"/>
    </source>
</evidence>
<dbReference type="GeneID" id="36398217"/>
<accession>A0A0P1A7L1</accession>
<protein>
    <submittedName>
        <fullName evidence="1">Uncharacterized protein</fullName>
    </submittedName>
</protein>
<keyword evidence="2" id="KW-1185">Reference proteome</keyword>
<dbReference type="AlphaFoldDB" id="A0A0P1A7L1"/>